<dbReference type="AlphaFoldDB" id="M8CNM5"/>
<organism evidence="13">
    <name type="scientific">Aegilops tauschii</name>
    <name type="common">Tausch's goatgrass</name>
    <name type="synonym">Aegilops squarrosa</name>
    <dbReference type="NCBI Taxonomy" id="37682"/>
    <lineage>
        <taxon>Eukaryota</taxon>
        <taxon>Viridiplantae</taxon>
        <taxon>Streptophyta</taxon>
        <taxon>Embryophyta</taxon>
        <taxon>Tracheophyta</taxon>
        <taxon>Spermatophyta</taxon>
        <taxon>Magnoliopsida</taxon>
        <taxon>Liliopsida</taxon>
        <taxon>Poales</taxon>
        <taxon>Poaceae</taxon>
        <taxon>BOP clade</taxon>
        <taxon>Pooideae</taxon>
        <taxon>Triticodae</taxon>
        <taxon>Triticeae</taxon>
        <taxon>Triticinae</taxon>
        <taxon>Aegilops</taxon>
    </lineage>
</organism>
<keyword evidence="10" id="KW-0539">Nucleus</keyword>
<feature type="compositionally biased region" description="Basic and acidic residues" evidence="11">
    <location>
        <begin position="42"/>
        <end position="63"/>
    </location>
</feature>
<keyword evidence="9" id="KW-0234">DNA repair</keyword>
<evidence type="ECO:0000256" key="5">
    <source>
        <dbReference type="ARBA" id="ARBA00022723"/>
    </source>
</evidence>
<dbReference type="GO" id="GO:0046872">
    <property type="term" value="F:metal ion binding"/>
    <property type="evidence" value="ECO:0007669"/>
    <property type="project" value="UniProtKB-KW"/>
</dbReference>
<evidence type="ECO:0000256" key="7">
    <source>
        <dbReference type="ARBA" id="ARBA00022801"/>
    </source>
</evidence>
<comment type="cofactor">
    <cofactor evidence="2">
        <name>Mg(2+)</name>
        <dbReference type="ChEBI" id="CHEBI:18420"/>
    </cofactor>
</comment>
<dbReference type="FunFam" id="3.60.10.10:FF:000058">
    <property type="entry name" value="Tyrosyl-DNA phosphodiesterase 2"/>
    <property type="match status" value="1"/>
</dbReference>
<evidence type="ECO:0000259" key="12">
    <source>
        <dbReference type="Pfam" id="PF03372"/>
    </source>
</evidence>
<dbReference type="CDD" id="cd09080">
    <property type="entry name" value="TDP2"/>
    <property type="match status" value="1"/>
</dbReference>
<evidence type="ECO:0000256" key="10">
    <source>
        <dbReference type="ARBA" id="ARBA00023242"/>
    </source>
</evidence>
<dbReference type="GO" id="GO:0004518">
    <property type="term" value="F:nuclease activity"/>
    <property type="evidence" value="ECO:0007669"/>
    <property type="project" value="UniProtKB-KW"/>
</dbReference>
<keyword evidence="6" id="KW-0227">DNA damage</keyword>
<evidence type="ECO:0000256" key="2">
    <source>
        <dbReference type="ARBA" id="ARBA00001946"/>
    </source>
</evidence>
<dbReference type="CDD" id="cd06222">
    <property type="entry name" value="RNase_H_like"/>
    <property type="match status" value="1"/>
</dbReference>
<feature type="domain" description="Endonuclease/exonuclease/phosphatase" evidence="12">
    <location>
        <begin position="131"/>
        <end position="197"/>
    </location>
</feature>
<accession>M8CNM5</accession>
<dbReference type="GO" id="GO:0005737">
    <property type="term" value="C:cytoplasm"/>
    <property type="evidence" value="ECO:0007669"/>
    <property type="project" value="TreeGrafter"/>
</dbReference>
<dbReference type="SUPFAM" id="SSF56219">
    <property type="entry name" value="DNase I-like"/>
    <property type="match status" value="1"/>
</dbReference>
<evidence type="ECO:0000256" key="3">
    <source>
        <dbReference type="ARBA" id="ARBA00004322"/>
    </source>
</evidence>
<dbReference type="InterPro" id="IPR005135">
    <property type="entry name" value="Endo/exonuclease/phosphatase"/>
</dbReference>
<dbReference type="PANTHER" id="PTHR15822:SF4">
    <property type="entry name" value="TYROSYL-DNA PHOSPHODIESTERASE 2"/>
    <property type="match status" value="1"/>
</dbReference>
<keyword evidence="5" id="KW-0479">Metal-binding</keyword>
<evidence type="ECO:0000313" key="13">
    <source>
        <dbReference type="EnsemblPlants" id="EMT29102"/>
    </source>
</evidence>
<dbReference type="EnsemblPlants" id="EMT29102">
    <property type="protein sequence ID" value="EMT29102"/>
    <property type="gene ID" value="F775_25290"/>
</dbReference>
<feature type="region of interest" description="Disordered" evidence="11">
    <location>
        <begin position="1"/>
        <end position="63"/>
    </location>
</feature>
<dbReference type="InterPro" id="IPR051547">
    <property type="entry name" value="TDP2-like"/>
</dbReference>
<keyword evidence="7" id="KW-0378">Hydrolase</keyword>
<keyword evidence="4" id="KW-0540">Nuclease</keyword>
<dbReference type="GO" id="GO:0003697">
    <property type="term" value="F:single-stranded DNA binding"/>
    <property type="evidence" value="ECO:0007669"/>
    <property type="project" value="TreeGrafter"/>
</dbReference>
<evidence type="ECO:0000256" key="4">
    <source>
        <dbReference type="ARBA" id="ARBA00022722"/>
    </source>
</evidence>
<evidence type="ECO:0000256" key="1">
    <source>
        <dbReference type="ARBA" id="ARBA00001936"/>
    </source>
</evidence>
<dbReference type="GO" id="GO:0070260">
    <property type="term" value="F:5'-tyrosyl-DNA phosphodiesterase activity"/>
    <property type="evidence" value="ECO:0007669"/>
    <property type="project" value="TreeGrafter"/>
</dbReference>
<dbReference type="PANTHER" id="PTHR15822">
    <property type="entry name" value="TRAF AND TNF RECEPTOR-ASSOCIATED PROTEIN"/>
    <property type="match status" value="1"/>
</dbReference>
<evidence type="ECO:0000256" key="9">
    <source>
        <dbReference type="ARBA" id="ARBA00023204"/>
    </source>
</evidence>
<dbReference type="Gene3D" id="3.60.10.10">
    <property type="entry name" value="Endonuclease/exonuclease/phosphatase"/>
    <property type="match status" value="2"/>
</dbReference>
<comment type="subcellular location">
    <subcellularLocation>
        <location evidence="3">Nucleus</location>
        <location evidence="3">PML body</location>
    </subcellularLocation>
</comment>
<evidence type="ECO:0000256" key="11">
    <source>
        <dbReference type="SAM" id="MobiDB-lite"/>
    </source>
</evidence>
<evidence type="ECO:0000256" key="8">
    <source>
        <dbReference type="ARBA" id="ARBA00022842"/>
    </source>
</evidence>
<dbReference type="InterPro" id="IPR036691">
    <property type="entry name" value="Endo/exonu/phosph_ase_sf"/>
</dbReference>
<sequence length="512" mass="57732">MKSARAPSPDAVCERAGSNERDKTAAEKGCSGKRGHAATSDIVHEGDGSNERDETTAEKECSRKRGCVASPDIVHEDAGSNERDETTNEKGLSRVKQYGYGYGHCDTSFFQKHRYVVNSETHLDKKTIKVMTYNVWFREDLELTKRMYALGNLIQHHNPDLICFQEVTPNIYMLLQKSGWWQEYKCSLSARMAMQRQYYCMQEHMWKKPNRGTIKINVDASFNAETLSGACGAVARDDRGDYISAATCRSVQLMDEYLGPDTATLMECKQLSLDFAKVTYMHCYREANQVADELACNSFSSRSSSSWDMSIPDFISHLLMSKLPVSSFECIPFSNSVMERELCVADINIGGATKLVLATSHLESPCAWNQMYSKERVTQANASMRILDKFRNVIFCGDMNWDDKGDGPFPLSDGWLDAWAELKPGEDGWTYDTRANGMLAGNRKLQKRLDRFVCKLPDFEIDTIEMIGKEAIPGISHYKEKTVRKVVQNIEYPVLPSDHFGLVLSITYASSG</sequence>
<dbReference type="InterPro" id="IPR044730">
    <property type="entry name" value="RNase_H-like_dom_plant"/>
</dbReference>
<reference evidence="13" key="1">
    <citation type="submission" date="2015-06" db="UniProtKB">
        <authorList>
            <consortium name="EnsemblPlants"/>
        </authorList>
    </citation>
    <scope>IDENTIFICATION</scope>
</reference>
<protein>
    <recommendedName>
        <fullName evidence="12">Endonuclease/exonuclease/phosphatase domain-containing protein</fullName>
    </recommendedName>
</protein>
<name>M8CNM5_AEGTA</name>
<feature type="compositionally biased region" description="Basic and acidic residues" evidence="11">
    <location>
        <begin position="17"/>
        <end position="26"/>
    </location>
</feature>
<comment type="cofactor">
    <cofactor evidence="1">
        <name>Mn(2+)</name>
        <dbReference type="ChEBI" id="CHEBI:29035"/>
    </cofactor>
</comment>
<evidence type="ECO:0000256" key="6">
    <source>
        <dbReference type="ARBA" id="ARBA00022763"/>
    </source>
</evidence>
<proteinExistence type="predicted"/>
<dbReference type="Pfam" id="PF03372">
    <property type="entry name" value="Exo_endo_phos"/>
    <property type="match status" value="1"/>
</dbReference>
<dbReference type="GO" id="GO:0006302">
    <property type="term" value="P:double-strand break repair"/>
    <property type="evidence" value="ECO:0007669"/>
    <property type="project" value="TreeGrafter"/>
</dbReference>
<keyword evidence="8" id="KW-0460">Magnesium</keyword>